<evidence type="ECO:0000313" key="2">
    <source>
        <dbReference type="EMBL" id="KAK8060092.1"/>
    </source>
</evidence>
<sequence length="104" mass="12183">MAFRFIHTPFPTSGTGTSGPSGDYMTSSDKAKKKKKPLAMEPPTSARGPPDRVLFGNPHPGPMQNLDKNRKFEEWRRDVAKWETEERWERDRPKDVIKWREIKW</sequence>
<dbReference type="EMBL" id="JAQQWM010000006">
    <property type="protein sequence ID" value="KAK8060092.1"/>
    <property type="molecule type" value="Genomic_DNA"/>
</dbReference>
<gene>
    <name evidence="2" type="ORF">PG996_010022</name>
</gene>
<organism evidence="2 3">
    <name type="scientific">Apiospora saccharicola</name>
    <dbReference type="NCBI Taxonomy" id="335842"/>
    <lineage>
        <taxon>Eukaryota</taxon>
        <taxon>Fungi</taxon>
        <taxon>Dikarya</taxon>
        <taxon>Ascomycota</taxon>
        <taxon>Pezizomycotina</taxon>
        <taxon>Sordariomycetes</taxon>
        <taxon>Xylariomycetidae</taxon>
        <taxon>Amphisphaeriales</taxon>
        <taxon>Apiosporaceae</taxon>
        <taxon>Apiospora</taxon>
    </lineage>
</organism>
<accession>A0ABR1UMF4</accession>
<feature type="region of interest" description="Disordered" evidence="1">
    <location>
        <begin position="1"/>
        <end position="69"/>
    </location>
</feature>
<dbReference type="Proteomes" id="UP001446871">
    <property type="component" value="Unassembled WGS sequence"/>
</dbReference>
<feature type="compositionally biased region" description="Low complexity" evidence="1">
    <location>
        <begin position="8"/>
        <end position="22"/>
    </location>
</feature>
<comment type="caution">
    <text evidence="2">The sequence shown here is derived from an EMBL/GenBank/DDBJ whole genome shotgun (WGS) entry which is preliminary data.</text>
</comment>
<evidence type="ECO:0000256" key="1">
    <source>
        <dbReference type="SAM" id="MobiDB-lite"/>
    </source>
</evidence>
<evidence type="ECO:0000313" key="3">
    <source>
        <dbReference type="Proteomes" id="UP001446871"/>
    </source>
</evidence>
<name>A0ABR1UMF4_9PEZI</name>
<reference evidence="2 3" key="1">
    <citation type="submission" date="2023-01" db="EMBL/GenBank/DDBJ databases">
        <title>Analysis of 21 Apiospora genomes using comparative genomics revels a genus with tremendous synthesis potential of carbohydrate active enzymes and secondary metabolites.</title>
        <authorList>
            <person name="Sorensen T."/>
        </authorList>
    </citation>
    <scope>NUCLEOTIDE SEQUENCE [LARGE SCALE GENOMIC DNA]</scope>
    <source>
        <strain evidence="2 3">CBS 83171</strain>
    </source>
</reference>
<keyword evidence="3" id="KW-1185">Reference proteome</keyword>
<proteinExistence type="predicted"/>
<protein>
    <submittedName>
        <fullName evidence="2">Uncharacterized protein</fullName>
    </submittedName>
</protein>